<dbReference type="InterPro" id="IPR036691">
    <property type="entry name" value="Endo/exonu/phosph_ase_sf"/>
</dbReference>
<comment type="caution">
    <text evidence="1">The sequence shown here is derived from an EMBL/GenBank/DDBJ whole genome shotgun (WGS) entry which is preliminary data.</text>
</comment>
<accession>A0ABQ9H3A9</accession>
<dbReference type="Proteomes" id="UP001159363">
    <property type="component" value="Chromosome 6"/>
</dbReference>
<evidence type="ECO:0000313" key="2">
    <source>
        <dbReference type="Proteomes" id="UP001159363"/>
    </source>
</evidence>
<gene>
    <name evidence="1" type="ORF">PR048_019364</name>
</gene>
<keyword evidence="2" id="KW-1185">Reference proteome</keyword>
<evidence type="ECO:0000313" key="1">
    <source>
        <dbReference type="EMBL" id="KAJ8878778.1"/>
    </source>
</evidence>
<reference evidence="1 2" key="1">
    <citation type="submission" date="2023-02" db="EMBL/GenBank/DDBJ databases">
        <title>LHISI_Scaffold_Assembly.</title>
        <authorList>
            <person name="Stuart O.P."/>
            <person name="Cleave R."/>
            <person name="Magrath M.J.L."/>
            <person name="Mikheyev A.S."/>
        </authorList>
    </citation>
    <scope>NUCLEOTIDE SEQUENCE [LARGE SCALE GENOMIC DNA]</scope>
    <source>
        <strain evidence="1">Daus_M_001</strain>
        <tissue evidence="1">Leg muscle</tissue>
    </source>
</reference>
<proteinExistence type="predicted"/>
<name>A0ABQ9H3A9_9NEOP</name>
<sequence>MGEMTMAAHYSPLNHKDIEKNTQHIMKQAPNFFIGGDFNCRSPSWGCKTYNKNVRHELISDHLPVVAKNQPSITVNKFLISHFLKQTGNSLKPKWKLNILYYRTKKSTISTKKQNQEKVSEVKKFDDTVIYTKDKKLIYTKIKLQSYISQLEAYWVKWAIKVNPTKSALIIFTKAENVNKEIQILENSQQRNKLLLFKATLRPTMLYGAETWGSAAPTNIQKLHTTQNKIIRPILTAPRGTTTEELHHRANMATIQDRIKHMKKNFCQSIANHKNPAIRALNKYKNSENRTFIT</sequence>
<dbReference type="EMBL" id="JARBHB010000007">
    <property type="protein sequence ID" value="KAJ8878778.1"/>
    <property type="molecule type" value="Genomic_DNA"/>
</dbReference>
<organism evidence="1 2">
    <name type="scientific">Dryococelus australis</name>
    <dbReference type="NCBI Taxonomy" id="614101"/>
    <lineage>
        <taxon>Eukaryota</taxon>
        <taxon>Metazoa</taxon>
        <taxon>Ecdysozoa</taxon>
        <taxon>Arthropoda</taxon>
        <taxon>Hexapoda</taxon>
        <taxon>Insecta</taxon>
        <taxon>Pterygota</taxon>
        <taxon>Neoptera</taxon>
        <taxon>Polyneoptera</taxon>
        <taxon>Phasmatodea</taxon>
        <taxon>Verophasmatodea</taxon>
        <taxon>Anareolatae</taxon>
        <taxon>Phasmatidae</taxon>
        <taxon>Eurycanthinae</taxon>
        <taxon>Dryococelus</taxon>
    </lineage>
</organism>
<protein>
    <recommendedName>
        <fullName evidence="3">Endonuclease/exonuclease/phosphatase domain-containing protein</fullName>
    </recommendedName>
</protein>
<evidence type="ECO:0008006" key="3">
    <source>
        <dbReference type="Google" id="ProtNLM"/>
    </source>
</evidence>
<dbReference type="Gene3D" id="3.60.10.10">
    <property type="entry name" value="Endonuclease/exonuclease/phosphatase"/>
    <property type="match status" value="1"/>
</dbReference>
<dbReference type="SUPFAM" id="SSF56219">
    <property type="entry name" value="DNase I-like"/>
    <property type="match status" value="1"/>
</dbReference>